<protein>
    <submittedName>
        <fullName evidence="1">Uncharacterized protein</fullName>
    </submittedName>
</protein>
<organism evidence="1 2">
    <name type="scientific">Virgibacillus salinus</name>
    <dbReference type="NCBI Taxonomy" id="553311"/>
    <lineage>
        <taxon>Bacteria</taxon>
        <taxon>Bacillati</taxon>
        <taxon>Bacillota</taxon>
        <taxon>Bacilli</taxon>
        <taxon>Bacillales</taxon>
        <taxon>Bacillaceae</taxon>
        <taxon>Virgibacillus</taxon>
    </lineage>
</organism>
<evidence type="ECO:0000313" key="1">
    <source>
        <dbReference type="EMBL" id="SDQ24511.1"/>
    </source>
</evidence>
<evidence type="ECO:0000313" key="2">
    <source>
        <dbReference type="Proteomes" id="UP000199444"/>
    </source>
</evidence>
<proteinExistence type="predicted"/>
<dbReference type="Gene3D" id="3.40.50.300">
    <property type="entry name" value="P-loop containing nucleotide triphosphate hydrolases"/>
    <property type="match status" value="1"/>
</dbReference>
<keyword evidence="2" id="KW-1185">Reference proteome</keyword>
<dbReference type="AlphaFoldDB" id="A0A1H0ZBE8"/>
<sequence length="335" mass="37952">MPNLHYYVTGNTADGLVNFLDSNLNGIDQVIKLRHPSASLKTKVIQNLLEHYQNNTIEVLHSPLGSRYLDGIIIRERSLAFLDEAIVTGESTAINLEETVPTKDYPDLTDFNVLTQSAYDSFAKGLSIHDELEEVYISQMDFNRADQFTAEFISRLLTGVSKKDRTAHTFHRLFGTNTVDGVVNVVPHLNENIENVFFIKGRAGTGKSTFMKKISKACVEHGFDVEMYHCSFDSNSIDMVLVRDLDVCIFDSTDPHEFFPERDGEEIVDLYEELVTPGTDERYEAEINELNNNYKSYMKQGILYLQLAGIKFDKNEQGFSNTDVQKAVVYTLNSV</sequence>
<dbReference type="RefSeq" id="WP_254788729.1">
    <property type="nucleotide sequence ID" value="NZ_FNKD01000001.1"/>
</dbReference>
<gene>
    <name evidence="1" type="ORF">SAMN05216231_1120</name>
</gene>
<reference evidence="1 2" key="1">
    <citation type="submission" date="2016-10" db="EMBL/GenBank/DDBJ databases">
        <authorList>
            <person name="de Groot N.N."/>
        </authorList>
    </citation>
    <scope>NUCLEOTIDE SEQUENCE [LARGE SCALE GENOMIC DNA]</scope>
    <source>
        <strain evidence="1 2">CGMCC 1.10449</strain>
    </source>
</reference>
<dbReference type="Proteomes" id="UP000199444">
    <property type="component" value="Unassembled WGS sequence"/>
</dbReference>
<dbReference type="SUPFAM" id="SSF52540">
    <property type="entry name" value="P-loop containing nucleoside triphosphate hydrolases"/>
    <property type="match status" value="1"/>
</dbReference>
<dbReference type="InterPro" id="IPR027417">
    <property type="entry name" value="P-loop_NTPase"/>
</dbReference>
<dbReference type="CDD" id="cd00882">
    <property type="entry name" value="Ras_like_GTPase"/>
    <property type="match status" value="1"/>
</dbReference>
<dbReference type="EMBL" id="FNKD01000001">
    <property type="protein sequence ID" value="SDQ24511.1"/>
    <property type="molecule type" value="Genomic_DNA"/>
</dbReference>
<name>A0A1H0ZBE8_9BACI</name>
<accession>A0A1H0ZBE8</accession>
<dbReference type="STRING" id="553311.SAMN05216231_1120"/>